<dbReference type="Proteomes" id="UP000662637">
    <property type="component" value="Unassembled WGS sequence"/>
</dbReference>
<organism evidence="3 4">
    <name type="scientific">Marmota monax</name>
    <name type="common">Woodchuck</name>
    <dbReference type="NCBI Taxonomy" id="9995"/>
    <lineage>
        <taxon>Eukaryota</taxon>
        <taxon>Metazoa</taxon>
        <taxon>Chordata</taxon>
        <taxon>Craniata</taxon>
        <taxon>Vertebrata</taxon>
        <taxon>Euteleostomi</taxon>
        <taxon>Mammalia</taxon>
        <taxon>Eutheria</taxon>
        <taxon>Euarchontoglires</taxon>
        <taxon>Glires</taxon>
        <taxon>Rodentia</taxon>
        <taxon>Sciuromorpha</taxon>
        <taxon>Sciuridae</taxon>
        <taxon>Xerinae</taxon>
        <taxon>Marmotini</taxon>
        <taxon>Marmota</taxon>
    </lineage>
</organism>
<sequence>MGSGPQPSLPSPGEEEKEEGSAGSPPGQLPLVSASLDSDDGRKRRLLPPPRAQPGNTLFKLIKPSRPHPPEAQFQPRARGGGGAALEVELRTSKGVWTPPQPLASRSPGAVCTLPSLHVPQGPDSGNTHKEDGGNGGTPYGVAPCGAIGQSPK</sequence>
<accession>A0A5E4B3T7</accession>
<evidence type="ECO:0000313" key="4">
    <source>
        <dbReference type="Proteomes" id="UP000335636"/>
    </source>
</evidence>
<evidence type="ECO:0000256" key="1">
    <source>
        <dbReference type="SAM" id="MobiDB-lite"/>
    </source>
</evidence>
<dbReference type="EMBL" id="CABDUW010000228">
    <property type="protein sequence ID" value="VTJ63409.1"/>
    <property type="molecule type" value="Genomic_DNA"/>
</dbReference>
<proteinExistence type="predicted"/>
<name>A0A5E4B3T7_MARMO</name>
<feature type="region of interest" description="Disordered" evidence="1">
    <location>
        <begin position="1"/>
        <end position="84"/>
    </location>
</feature>
<evidence type="ECO:0000313" key="3">
    <source>
        <dbReference type="EMBL" id="VTJ63409.1"/>
    </source>
</evidence>
<evidence type="ECO:0000313" key="2">
    <source>
        <dbReference type="EMBL" id="KAF7464981.1"/>
    </source>
</evidence>
<gene>
    <name evidence="2" type="ORF">GHT09_005422</name>
    <name evidence="3" type="ORF">MONAX_5E021806</name>
</gene>
<feature type="region of interest" description="Disordered" evidence="1">
    <location>
        <begin position="96"/>
        <end position="153"/>
    </location>
</feature>
<protein>
    <submittedName>
        <fullName evidence="3">Uncharacterized protein</fullName>
    </submittedName>
</protein>
<dbReference type="Proteomes" id="UP000335636">
    <property type="component" value="Unassembled WGS sequence"/>
</dbReference>
<dbReference type="AlphaFoldDB" id="A0A5E4B3T7"/>
<keyword evidence="4" id="KW-1185">Reference proteome</keyword>
<dbReference type="EMBL" id="WJEC01007967">
    <property type="protein sequence ID" value="KAF7464981.1"/>
    <property type="molecule type" value="Genomic_DNA"/>
</dbReference>
<reference evidence="2" key="2">
    <citation type="submission" date="2020-08" db="EMBL/GenBank/DDBJ databases">
        <authorList>
            <person name="Shumante A."/>
            <person name="Zimin A.V."/>
            <person name="Puiu D."/>
            <person name="Salzberg S.L."/>
        </authorList>
    </citation>
    <scope>NUCLEOTIDE SEQUENCE</scope>
    <source>
        <strain evidence="2">WC2-LM</strain>
        <tissue evidence="2">Liver</tissue>
    </source>
</reference>
<reference evidence="3 4" key="1">
    <citation type="submission" date="2019-04" db="EMBL/GenBank/DDBJ databases">
        <authorList>
            <person name="Alioto T."/>
            <person name="Alioto T."/>
        </authorList>
    </citation>
    <scope>NUCLEOTIDE SEQUENCE [LARGE SCALE GENOMIC DNA]</scope>
</reference>